<feature type="transmembrane region" description="Helical" evidence="1">
    <location>
        <begin position="36"/>
        <end position="57"/>
    </location>
</feature>
<dbReference type="Proteomes" id="UP000007886">
    <property type="component" value="Chromosome"/>
</dbReference>
<evidence type="ECO:0000313" key="2">
    <source>
        <dbReference type="EMBL" id="BAL79563.1"/>
    </source>
</evidence>
<keyword evidence="1" id="KW-1133">Transmembrane helix</keyword>
<keyword evidence="3" id="KW-1185">Reference proteome</keyword>
<sequence length="173" mass="19637">MSERVTLLVSSVIAALTAKPEPPPPSFATRHGNTAQIASAVVAIAALVFVAYQVWVIRANGRIATARQVYMSYSESALRYPKLAEPDMQKLRTEPTEWVRYKNFVAHMLFAYDEILAVYDEPEWRRSFEEDVRLHLPYICADMPTALDETYFPKMRALLKAERIRCASASPKP</sequence>
<dbReference type="AlphaFoldDB" id="A0AAI8MKK4"/>
<dbReference type="EMBL" id="AP012279">
    <property type="protein sequence ID" value="BAL79563.1"/>
    <property type="molecule type" value="Genomic_DNA"/>
</dbReference>
<keyword evidence="1" id="KW-0472">Membrane</keyword>
<protein>
    <recommendedName>
        <fullName evidence="4">DUF4760 domain-containing protein</fullName>
    </recommendedName>
</protein>
<evidence type="ECO:0000256" key="1">
    <source>
        <dbReference type="SAM" id="Phobius"/>
    </source>
</evidence>
<reference evidence="2 3" key="1">
    <citation type="journal article" date="2012" name="Microbes Environ.">
        <title>Complete genome sequence of Bradyrhizobium sp. S23321: insights into symbiosis evolution in soil oligotrophs.</title>
        <authorList>
            <person name="Okubo T."/>
            <person name="Tsukui T."/>
            <person name="Maita H."/>
            <person name="Okamoto S."/>
            <person name="Oshima K."/>
            <person name="Fujisawa T."/>
            <person name="Saito A."/>
            <person name="Futamata H."/>
            <person name="Hattori R."/>
            <person name="Shimomura Y."/>
            <person name="Haruta S."/>
            <person name="Morimoto S."/>
            <person name="Wang Y."/>
            <person name="Sakai Y."/>
            <person name="Hattori M."/>
            <person name="Aizawa S."/>
            <person name="Nagashima K.V.P."/>
            <person name="Masuda S."/>
            <person name="Hattori T."/>
            <person name="Yamashita A."/>
            <person name="Bao Z."/>
            <person name="Hayatsu M."/>
            <person name="Kajiya-Kanegae H."/>
            <person name="Yoshinaga I."/>
            <person name="Sakamoto K."/>
            <person name="Toyota K."/>
            <person name="Nakao M."/>
            <person name="Kohara M."/>
            <person name="Anda M."/>
            <person name="Niwa R."/>
            <person name="Jung-Hwan P."/>
            <person name="Sameshima-Saito R."/>
            <person name="Tokuda S."/>
            <person name="Yamamoto S."/>
            <person name="Yamamoto S."/>
            <person name="Yokoyama T."/>
            <person name="Akutsu T."/>
            <person name="Nakamura Y."/>
            <person name="Nakahira-Yanaka Y."/>
            <person name="Takada Hoshino Y."/>
            <person name="Hirakawa H."/>
            <person name="Mitsui H."/>
            <person name="Terasawa K."/>
            <person name="Itakura M."/>
            <person name="Sato S."/>
            <person name="Ikeda-Ohtsubo W."/>
            <person name="Sakakura N."/>
            <person name="Kaminuma E."/>
            <person name="Minamisawa K."/>
        </authorList>
    </citation>
    <scope>NUCLEOTIDE SEQUENCE [LARGE SCALE GENOMIC DNA]</scope>
    <source>
        <strain evidence="2 3">S23321</strain>
    </source>
</reference>
<evidence type="ECO:0000313" key="3">
    <source>
        <dbReference type="Proteomes" id="UP000007886"/>
    </source>
</evidence>
<dbReference type="KEGG" id="brs:S23_63760"/>
<dbReference type="RefSeq" id="WP_015688822.1">
    <property type="nucleotide sequence ID" value="NC_017082.1"/>
</dbReference>
<proteinExistence type="predicted"/>
<organism evidence="2 3">
    <name type="scientific">Bradyrhizobium cosmicum</name>
    <dbReference type="NCBI Taxonomy" id="1404864"/>
    <lineage>
        <taxon>Bacteria</taxon>
        <taxon>Pseudomonadati</taxon>
        <taxon>Pseudomonadota</taxon>
        <taxon>Alphaproteobacteria</taxon>
        <taxon>Hyphomicrobiales</taxon>
        <taxon>Nitrobacteraceae</taxon>
        <taxon>Bradyrhizobium</taxon>
    </lineage>
</organism>
<accession>A0AAI8MKK4</accession>
<keyword evidence="1" id="KW-0812">Transmembrane</keyword>
<gene>
    <name evidence="2" type="ORF">S23_63760</name>
</gene>
<name>A0AAI8MKK4_9BRAD</name>
<evidence type="ECO:0008006" key="4">
    <source>
        <dbReference type="Google" id="ProtNLM"/>
    </source>
</evidence>